<evidence type="ECO:0000313" key="3">
    <source>
        <dbReference type="Proteomes" id="UP000037136"/>
    </source>
</evidence>
<feature type="region of interest" description="Disordered" evidence="1">
    <location>
        <begin position="1"/>
        <end position="161"/>
    </location>
</feature>
<feature type="region of interest" description="Disordered" evidence="1">
    <location>
        <begin position="211"/>
        <end position="323"/>
    </location>
</feature>
<name>A0A2A9PCM7_OPHUN</name>
<reference evidence="2 3" key="1">
    <citation type="journal article" date="2015" name="BMC Genomics">
        <title>Gene expression during zombie ant biting behavior reflects the complexity underlying fungal parasitic behavioral manipulation.</title>
        <authorList>
            <person name="de Bekker C."/>
            <person name="Ohm R.A."/>
            <person name="Loreto R.G."/>
            <person name="Sebastian A."/>
            <person name="Albert I."/>
            <person name="Merrow M."/>
            <person name="Brachmann A."/>
            <person name="Hughes D.P."/>
        </authorList>
    </citation>
    <scope>NUCLEOTIDE SEQUENCE [LARGE SCALE GENOMIC DNA]</scope>
    <source>
        <strain evidence="2 3">SC16a</strain>
    </source>
</reference>
<dbReference type="STRING" id="268505.A0A2A9PCM7"/>
<dbReference type="OrthoDB" id="4186058at2759"/>
<accession>A0A2A9PCM7</accession>
<reference evidence="2 3" key="2">
    <citation type="journal article" date="2017" name="Sci. Rep.">
        <title>Ant-infecting Ophiocordyceps genomes reveal a high diversity of potential behavioral manipulation genes and a possible major role for enterotoxins.</title>
        <authorList>
            <person name="de Bekker C."/>
            <person name="Ohm R.A."/>
            <person name="Evans H.C."/>
            <person name="Brachmann A."/>
            <person name="Hughes D.P."/>
        </authorList>
    </citation>
    <scope>NUCLEOTIDE SEQUENCE [LARGE SCALE GENOMIC DNA]</scope>
    <source>
        <strain evidence="2 3">SC16a</strain>
    </source>
</reference>
<dbReference type="Proteomes" id="UP000037136">
    <property type="component" value="Unassembled WGS sequence"/>
</dbReference>
<gene>
    <name evidence="2" type="ORF">XA68_13223</name>
</gene>
<keyword evidence="3" id="KW-1185">Reference proteome</keyword>
<protein>
    <submittedName>
        <fullName evidence="2">Uncharacterized protein</fullName>
    </submittedName>
</protein>
<dbReference type="EMBL" id="LAZP02000258">
    <property type="protein sequence ID" value="PFH58761.1"/>
    <property type="molecule type" value="Genomic_DNA"/>
</dbReference>
<comment type="caution">
    <text evidence="2">The sequence shown here is derived from an EMBL/GenBank/DDBJ whole genome shotgun (WGS) entry which is preliminary data.</text>
</comment>
<evidence type="ECO:0000313" key="2">
    <source>
        <dbReference type="EMBL" id="PFH58761.1"/>
    </source>
</evidence>
<feature type="compositionally biased region" description="Acidic residues" evidence="1">
    <location>
        <begin position="259"/>
        <end position="273"/>
    </location>
</feature>
<organism evidence="2 3">
    <name type="scientific">Ophiocordyceps unilateralis</name>
    <name type="common">Zombie-ant fungus</name>
    <name type="synonym">Torrubia unilateralis</name>
    <dbReference type="NCBI Taxonomy" id="268505"/>
    <lineage>
        <taxon>Eukaryota</taxon>
        <taxon>Fungi</taxon>
        <taxon>Dikarya</taxon>
        <taxon>Ascomycota</taxon>
        <taxon>Pezizomycotina</taxon>
        <taxon>Sordariomycetes</taxon>
        <taxon>Hypocreomycetidae</taxon>
        <taxon>Hypocreales</taxon>
        <taxon>Ophiocordycipitaceae</taxon>
        <taxon>Ophiocordyceps</taxon>
    </lineage>
</organism>
<feature type="compositionally biased region" description="Low complexity" evidence="1">
    <location>
        <begin position="84"/>
        <end position="124"/>
    </location>
</feature>
<evidence type="ECO:0000256" key="1">
    <source>
        <dbReference type="SAM" id="MobiDB-lite"/>
    </source>
</evidence>
<sequence length="339" mass="36394">MAKLKDGRRGAPTPSLKLSGGGGGLCGVAEPTSPPETPTVRRPAHPPPAPFYRFSRPLSQDPNIKPMGKGHQFSYRPAEGPTQLSPRSSSEPSLSASGLGSSAADVEAYSSPPPSTAAAAAADSADGRAEPENDSDSDSGSDYGSGACDHVQTPGLGSKVEGDLVIEEVDPMDSECENLEVLHPTEIESIRSSCHKDLDRGMMQDLKNLNCSTEASDYDPSPANDDEEEAFLQQRQELRRRRRMSLSSSFGKRTHSELSDSDNDDAGPLDDVNDVGSSARRLRKRLHRGSLLFQDPPEPRIDELDEPDSASDGDAAAETSLARELPYYNTMEMMEMDSS</sequence>
<proteinExistence type="predicted"/>
<dbReference type="AlphaFoldDB" id="A0A2A9PCM7"/>